<feature type="transmembrane region" description="Helical" evidence="1">
    <location>
        <begin position="257"/>
        <end position="278"/>
    </location>
</feature>
<evidence type="ECO:0000256" key="1">
    <source>
        <dbReference type="SAM" id="Phobius"/>
    </source>
</evidence>
<evidence type="ECO:0008006" key="4">
    <source>
        <dbReference type="Google" id="ProtNLM"/>
    </source>
</evidence>
<accession>A0ABR9NXZ9</accession>
<keyword evidence="1" id="KW-1133">Transmembrane helix</keyword>
<protein>
    <recommendedName>
        <fullName evidence="4">Restriction endonuclease type IV Mrr domain-containing protein</fullName>
    </recommendedName>
</protein>
<sequence>MGTGGQNAIKGFLFQGIICLVEMLDDENWITVTVEPDVGSEIVDIVWSYPGSTKAVQVKSSINKFSKADIDAWAKELSSHAADNHELVLIGPSPAKLIDDTYHGVKVRHPRAYTIEDLIKQAAHVVDKYYSSRWGGVLQWWQREMAVLALIALLLVNSTKGKQYTREDLHAFLREGFKAASVDIEKELEDLEVFKRFFGFEAKPELRHLVFQFYNSSRYDIDRQLIKKAKDHFCVNSDGSLGIQVSVMDRIGYWMMVLLYIFMVSFSIVILIWTPVLYKSIGGFLFGMTLCIPFLRCIWAFSATKKIQKLLSRRS</sequence>
<reference evidence="2 3" key="1">
    <citation type="submission" date="2020-10" db="EMBL/GenBank/DDBJ databases">
        <title>Investigation of anaerobic biodegradation of phenanthrene by a sulfate-dependent Geobacter anodireducens strain PheS2.</title>
        <authorList>
            <person name="Zhang Z."/>
        </authorList>
    </citation>
    <scope>NUCLEOTIDE SEQUENCE [LARGE SCALE GENOMIC DNA]</scope>
    <source>
        <strain evidence="2 3">PheS2</strain>
    </source>
</reference>
<gene>
    <name evidence="2" type="ORF">IIE05_14335</name>
</gene>
<dbReference type="Proteomes" id="UP000618926">
    <property type="component" value="Unassembled WGS sequence"/>
</dbReference>
<keyword evidence="3" id="KW-1185">Reference proteome</keyword>
<keyword evidence="1" id="KW-0472">Membrane</keyword>
<proteinExistence type="predicted"/>
<dbReference type="RefSeq" id="WP_192905854.1">
    <property type="nucleotide sequence ID" value="NZ_JADBFD010000022.1"/>
</dbReference>
<name>A0ABR9NXZ9_9BACT</name>
<evidence type="ECO:0000313" key="3">
    <source>
        <dbReference type="Proteomes" id="UP000618926"/>
    </source>
</evidence>
<feature type="transmembrane region" description="Helical" evidence="1">
    <location>
        <begin position="284"/>
        <end position="304"/>
    </location>
</feature>
<comment type="caution">
    <text evidence="2">The sequence shown here is derived from an EMBL/GenBank/DDBJ whole genome shotgun (WGS) entry which is preliminary data.</text>
</comment>
<evidence type="ECO:0000313" key="2">
    <source>
        <dbReference type="EMBL" id="MBE2889140.1"/>
    </source>
</evidence>
<dbReference type="EMBL" id="JADBFD010000022">
    <property type="protein sequence ID" value="MBE2889140.1"/>
    <property type="molecule type" value="Genomic_DNA"/>
</dbReference>
<organism evidence="2 3">
    <name type="scientific">Geobacter anodireducens</name>
    <dbReference type="NCBI Taxonomy" id="1340425"/>
    <lineage>
        <taxon>Bacteria</taxon>
        <taxon>Pseudomonadati</taxon>
        <taxon>Thermodesulfobacteriota</taxon>
        <taxon>Desulfuromonadia</taxon>
        <taxon>Geobacterales</taxon>
        <taxon>Geobacteraceae</taxon>
        <taxon>Geobacter</taxon>
    </lineage>
</organism>
<keyword evidence="1" id="KW-0812">Transmembrane</keyword>